<feature type="region of interest" description="Disordered" evidence="1">
    <location>
        <begin position="49"/>
        <end position="86"/>
    </location>
</feature>
<feature type="compositionally biased region" description="Basic and acidic residues" evidence="1">
    <location>
        <begin position="1"/>
        <end position="10"/>
    </location>
</feature>
<comment type="caution">
    <text evidence="2">The sequence shown here is derived from an EMBL/GenBank/DDBJ whole genome shotgun (WGS) entry which is preliminary data.</text>
</comment>
<feature type="compositionally biased region" description="Polar residues" evidence="1">
    <location>
        <begin position="578"/>
        <end position="589"/>
    </location>
</feature>
<dbReference type="OrthoDB" id="271077at2"/>
<evidence type="ECO:0000313" key="3">
    <source>
        <dbReference type="Proteomes" id="UP000317238"/>
    </source>
</evidence>
<dbReference type="Gene3D" id="3.30.420.40">
    <property type="match status" value="2"/>
</dbReference>
<protein>
    <recommendedName>
        <fullName evidence="4">Competence protein A</fullName>
    </recommendedName>
</protein>
<evidence type="ECO:0008006" key="4">
    <source>
        <dbReference type="Google" id="ProtNLM"/>
    </source>
</evidence>
<proteinExistence type="predicted"/>
<dbReference type="AlphaFoldDB" id="A0A5C5Y5H2"/>
<dbReference type="Proteomes" id="UP000317238">
    <property type="component" value="Unassembled WGS sequence"/>
</dbReference>
<keyword evidence="3" id="KW-1185">Reference proteome</keyword>
<reference evidence="2 3" key="1">
    <citation type="submission" date="2019-02" db="EMBL/GenBank/DDBJ databases">
        <title>Deep-cultivation of Planctomycetes and their phenomic and genomic characterization uncovers novel biology.</title>
        <authorList>
            <person name="Wiegand S."/>
            <person name="Jogler M."/>
            <person name="Boedeker C."/>
            <person name="Pinto D."/>
            <person name="Vollmers J."/>
            <person name="Rivas-Marin E."/>
            <person name="Kohn T."/>
            <person name="Peeters S.H."/>
            <person name="Heuer A."/>
            <person name="Rast P."/>
            <person name="Oberbeckmann S."/>
            <person name="Bunk B."/>
            <person name="Jeske O."/>
            <person name="Meyerdierks A."/>
            <person name="Storesund J.E."/>
            <person name="Kallscheuer N."/>
            <person name="Luecker S."/>
            <person name="Lage O.M."/>
            <person name="Pohl T."/>
            <person name="Merkel B.J."/>
            <person name="Hornburger P."/>
            <person name="Mueller R.-W."/>
            <person name="Bruemmer F."/>
            <person name="Labrenz M."/>
            <person name="Spormann A.M."/>
            <person name="Op Den Camp H."/>
            <person name="Overmann J."/>
            <person name="Amann R."/>
            <person name="Jetten M.S.M."/>
            <person name="Mascher T."/>
            <person name="Medema M.H."/>
            <person name="Devos D.P."/>
            <person name="Kaster A.-K."/>
            <person name="Ovreas L."/>
            <person name="Rohde M."/>
            <person name="Galperin M.Y."/>
            <person name="Jogler C."/>
        </authorList>
    </citation>
    <scope>NUCLEOTIDE SEQUENCE [LARGE SCALE GENOMIC DNA]</scope>
    <source>
        <strain evidence="2 3">Pan14r</strain>
    </source>
</reference>
<feature type="region of interest" description="Disordered" evidence="1">
    <location>
        <begin position="508"/>
        <end position="596"/>
    </location>
</feature>
<feature type="compositionally biased region" description="Polar residues" evidence="1">
    <location>
        <begin position="526"/>
        <end position="554"/>
    </location>
</feature>
<dbReference type="Gene3D" id="3.30.1490.300">
    <property type="match status" value="1"/>
</dbReference>
<organism evidence="2 3">
    <name type="scientific">Crateriforma conspicua</name>
    <dbReference type="NCBI Taxonomy" id="2527996"/>
    <lineage>
        <taxon>Bacteria</taxon>
        <taxon>Pseudomonadati</taxon>
        <taxon>Planctomycetota</taxon>
        <taxon>Planctomycetia</taxon>
        <taxon>Planctomycetales</taxon>
        <taxon>Planctomycetaceae</taxon>
        <taxon>Crateriforma</taxon>
    </lineage>
</organism>
<dbReference type="RefSeq" id="WP_146439299.1">
    <property type="nucleotide sequence ID" value="NZ_SJPL01000001.1"/>
</dbReference>
<sequence>MNQQHQKESRAVNLFQKQRPRRSTLSVVVDASDEVANVLVIDRSQHPPKILQRCRLDPPDNPTDDDSDSSADAPVADTETPDTSNVSDARLVRQFLDQHKLRASSVTLLLTRPDVEIITGNLPSADDHELPEMVAAMVMQETDDGTPREVDFLMGASDSQADGELVHAVTCMSSQLQAWRDEYKQAGLRLESVTYAGLGIINILDQRSSTSGLTIGVSCTHSKTELVVVKNRRPVLMRTIQRGTDLQERLAPVLASELQRTAAYLSAEDDPAMAVWLLGDQEIFGDAAKDISGALGCDVSVLEPDRMLACPDDAQGRWTENVNAIGHLLGADFESPAVNLVSPKRPPRQPSPYRRYAIWGGVAASLLLMLGYFAWQDRSEQLDQIETKRETLKKLGGRANKAMELQDIVNAVASWRSGEVIWLDEIKDLSDRLPAKDLALVRRFSAQSASDGTGVFDLSLQVRSPEIVTELEAAIRDDRHSVSSKRVSEVGDSKELDWAFETRVTFQPQRRPLRPVENPERPPSVDPQSSESQHGSDANDESQIPRSPSDTKMPTESDDGAAEAKSDESTGGEDEATTSETQVIDSASAGNGGAQR</sequence>
<feature type="region of interest" description="Disordered" evidence="1">
    <location>
        <begin position="1"/>
        <end position="25"/>
    </location>
</feature>
<evidence type="ECO:0000256" key="1">
    <source>
        <dbReference type="SAM" id="MobiDB-lite"/>
    </source>
</evidence>
<evidence type="ECO:0000313" key="2">
    <source>
        <dbReference type="EMBL" id="TWT70374.1"/>
    </source>
</evidence>
<name>A0A5C5Y5H2_9PLAN</name>
<accession>A0A5C5Y5H2</accession>
<dbReference type="EMBL" id="SJPL01000001">
    <property type="protein sequence ID" value="TWT70374.1"/>
    <property type="molecule type" value="Genomic_DNA"/>
</dbReference>
<gene>
    <name evidence="2" type="ORF">Pan14r_26800</name>
</gene>